<organism evidence="1 2">
    <name type="scientific">Pendulispora rubella</name>
    <dbReference type="NCBI Taxonomy" id="2741070"/>
    <lineage>
        <taxon>Bacteria</taxon>
        <taxon>Pseudomonadati</taxon>
        <taxon>Myxococcota</taxon>
        <taxon>Myxococcia</taxon>
        <taxon>Myxococcales</taxon>
        <taxon>Sorangiineae</taxon>
        <taxon>Pendulisporaceae</taxon>
        <taxon>Pendulispora</taxon>
    </lineage>
</organism>
<accession>A0ABZ2KTY4</accession>
<sequence length="317" mass="34700">MRARTFVAAFIVGTSSLLLRFCRIPWSIENDVDGLNALVVDSSGAALWSTCHKDLEGRDVIQRGAFRDATTTLLSGLTCPAVVASREGVVFFRERGHLMRASFDGQNRAVLVESPTRVLGVSRSRVFFVKYGAMYSISTAGGEPEYLAAQIPEYADVNDDYLVWCDKADEHIWRMDLRDRSIKQLAWAIGVGDGSVTGLAIFKNQAVWSLDGSETLLYPPNDGAVWGVPLDGGHPKLLVEDLDHPFGLVADGNRLYWIQEKTTLARSTALPWVFPSVVGETEWGDPTVAAAGGKVYWTTQGVPGGSSRSIRTSLYPR</sequence>
<evidence type="ECO:0000313" key="1">
    <source>
        <dbReference type="EMBL" id="WXB02124.1"/>
    </source>
</evidence>
<name>A0ABZ2KTY4_9BACT</name>
<reference evidence="1" key="1">
    <citation type="submission" date="2021-12" db="EMBL/GenBank/DDBJ databases">
        <title>Discovery of the Pendulisporaceae a myxobacterial family with distinct sporulation behavior and unique specialized metabolism.</title>
        <authorList>
            <person name="Garcia R."/>
            <person name="Popoff A."/>
            <person name="Bader C.D."/>
            <person name="Loehr J."/>
            <person name="Walesch S."/>
            <person name="Walt C."/>
            <person name="Boldt J."/>
            <person name="Bunk B."/>
            <person name="Haeckl F.J.F.P.J."/>
            <person name="Gunesch A.P."/>
            <person name="Birkelbach J."/>
            <person name="Nuebel U."/>
            <person name="Pietschmann T."/>
            <person name="Bach T."/>
            <person name="Mueller R."/>
        </authorList>
    </citation>
    <scope>NUCLEOTIDE SEQUENCE</scope>
    <source>
        <strain evidence="1">MSr11367</strain>
    </source>
</reference>
<dbReference type="EMBL" id="CP089983">
    <property type="protein sequence ID" value="WXB02124.1"/>
    <property type="molecule type" value="Genomic_DNA"/>
</dbReference>
<evidence type="ECO:0000313" key="2">
    <source>
        <dbReference type="Proteomes" id="UP001374803"/>
    </source>
</evidence>
<proteinExistence type="predicted"/>
<protein>
    <submittedName>
        <fullName evidence="1">DUF5050 domain-containing protein</fullName>
    </submittedName>
</protein>
<dbReference type="RefSeq" id="WP_394831750.1">
    <property type="nucleotide sequence ID" value="NZ_CP089929.1"/>
</dbReference>
<dbReference type="SUPFAM" id="SSF63825">
    <property type="entry name" value="YWTD domain"/>
    <property type="match status" value="1"/>
</dbReference>
<dbReference type="Gene3D" id="2.120.10.30">
    <property type="entry name" value="TolB, C-terminal domain"/>
    <property type="match status" value="1"/>
</dbReference>
<dbReference type="InterPro" id="IPR011042">
    <property type="entry name" value="6-blade_b-propeller_TolB-like"/>
</dbReference>
<dbReference type="Proteomes" id="UP001374803">
    <property type="component" value="Chromosome"/>
</dbReference>
<keyword evidence="2" id="KW-1185">Reference proteome</keyword>
<gene>
    <name evidence="1" type="ORF">LVJ94_35070</name>
</gene>